<dbReference type="EMBL" id="RBSX01000142">
    <property type="protein sequence ID" value="RMS89594.1"/>
    <property type="molecule type" value="Genomic_DNA"/>
</dbReference>
<evidence type="ECO:0000313" key="4">
    <source>
        <dbReference type="Proteomes" id="UP000270430"/>
    </source>
</evidence>
<dbReference type="Proteomes" id="UP000272241">
    <property type="component" value="Unassembled WGS sequence"/>
</dbReference>
<evidence type="ECO:0000313" key="2">
    <source>
        <dbReference type="EMBL" id="RMV12119.1"/>
    </source>
</evidence>
<name>A0A3M6AKY1_PSESS</name>
<evidence type="ECO:0000313" key="3">
    <source>
        <dbReference type="EMBL" id="RMV19937.1"/>
    </source>
</evidence>
<evidence type="ECO:0000313" key="1">
    <source>
        <dbReference type="EMBL" id="RMS89594.1"/>
    </source>
</evidence>
<organism evidence="3 5">
    <name type="scientific">Pseudomonas savastanoi</name>
    <name type="common">Pseudomonas syringae pv. savastanoi</name>
    <dbReference type="NCBI Taxonomy" id="29438"/>
    <lineage>
        <taxon>Bacteria</taxon>
        <taxon>Pseudomonadati</taxon>
        <taxon>Pseudomonadota</taxon>
        <taxon>Gammaproteobacteria</taxon>
        <taxon>Pseudomonadales</taxon>
        <taxon>Pseudomonadaceae</taxon>
        <taxon>Pseudomonas</taxon>
    </lineage>
</organism>
<dbReference type="EMBL" id="RBUO01000374">
    <property type="protein sequence ID" value="RMV12119.1"/>
    <property type="molecule type" value="Genomic_DNA"/>
</dbReference>
<accession>A0A3M6AKY1</accession>
<evidence type="ECO:0000313" key="5">
    <source>
        <dbReference type="Proteomes" id="UP000270795"/>
    </source>
</evidence>
<sequence length="46" mass="5297">MFFIGIAFLKSRSGQVQLIDHGFLNVPRSSEISDHFQHPCKLWLPV</sequence>
<dbReference type="Proteomes" id="UP000270795">
    <property type="component" value="Unassembled WGS sequence"/>
</dbReference>
<proteinExistence type="predicted"/>
<reference evidence="4 5" key="1">
    <citation type="submission" date="2018-08" db="EMBL/GenBank/DDBJ databases">
        <title>Recombination of ecologically and evolutionarily significant loci maintains genetic cohesion in the Pseudomonas syringae species complex.</title>
        <authorList>
            <person name="Dillon M."/>
            <person name="Thakur S."/>
            <person name="Almeida R.N.D."/>
            <person name="Weir B.S."/>
            <person name="Guttman D.S."/>
        </authorList>
    </citation>
    <scope>NUCLEOTIDE SEQUENCE [LARGE SCALE GENOMIC DNA]</scope>
    <source>
        <strain evidence="2 6">ICMP 11895</strain>
        <strain evidence="3 5">ICMP 11899</strain>
        <strain evidence="1 4">ICMP 9420</strain>
    </source>
</reference>
<dbReference type="AlphaFoldDB" id="A0A3M6AKY1"/>
<evidence type="ECO:0000313" key="6">
    <source>
        <dbReference type="Proteomes" id="UP000272241"/>
    </source>
</evidence>
<dbReference type="Proteomes" id="UP000270430">
    <property type="component" value="Unassembled WGS sequence"/>
</dbReference>
<dbReference type="EMBL" id="RBUM01000052">
    <property type="protein sequence ID" value="RMV19937.1"/>
    <property type="molecule type" value="Genomic_DNA"/>
</dbReference>
<comment type="caution">
    <text evidence="3">The sequence shown here is derived from an EMBL/GenBank/DDBJ whole genome shotgun (WGS) entry which is preliminary data.</text>
</comment>
<gene>
    <name evidence="2" type="ORF">ALP15_102647</name>
    <name evidence="3" type="ORF">ALP17_110664</name>
    <name evidence="1" type="ORF">ALP58_102585</name>
</gene>
<protein>
    <submittedName>
        <fullName evidence="3">Uncharacterized protein</fullName>
    </submittedName>
</protein>